<evidence type="ECO:0000256" key="1">
    <source>
        <dbReference type="ARBA" id="ARBA00023015"/>
    </source>
</evidence>
<organism evidence="5 6">
    <name type="scientific">Kineococcus rhizosphaerae</name>
    <dbReference type="NCBI Taxonomy" id="559628"/>
    <lineage>
        <taxon>Bacteria</taxon>
        <taxon>Bacillati</taxon>
        <taxon>Actinomycetota</taxon>
        <taxon>Actinomycetes</taxon>
        <taxon>Kineosporiales</taxon>
        <taxon>Kineosporiaceae</taxon>
        <taxon>Kineococcus</taxon>
    </lineage>
</organism>
<dbReference type="GO" id="GO:0000976">
    <property type="term" value="F:transcription cis-regulatory region binding"/>
    <property type="evidence" value="ECO:0007669"/>
    <property type="project" value="TreeGrafter"/>
</dbReference>
<dbReference type="SUPFAM" id="SSF53822">
    <property type="entry name" value="Periplasmic binding protein-like I"/>
    <property type="match status" value="1"/>
</dbReference>
<dbReference type="Proteomes" id="UP000238083">
    <property type="component" value="Unassembled WGS sequence"/>
</dbReference>
<name>A0A2T0QUU2_9ACTN</name>
<sequence length="199" mass="21378">MARRGTPFVMVNRRLQGHPSVTTDDVRGGELAAAHLLRLGHLRVGVVAGHSHASTNVERVHGFTRTLRRAGVEVEERLVVDSDSDVDGGYAAATHILQTEPHTTAIFAINDFAAIGAMGAARERGRRPGQDIAVIGYNDIPLVRHLPVPLTSVSSPMERMGRRGADLLCQIIDGADVEAELLEPTLIERESTTGVLSPT</sequence>
<evidence type="ECO:0000256" key="2">
    <source>
        <dbReference type="ARBA" id="ARBA00023125"/>
    </source>
</evidence>
<feature type="domain" description="Transcriptional regulator LacI/GalR-like sensor" evidence="4">
    <location>
        <begin position="33"/>
        <end position="192"/>
    </location>
</feature>
<keyword evidence="1" id="KW-0805">Transcription regulation</keyword>
<evidence type="ECO:0000259" key="4">
    <source>
        <dbReference type="Pfam" id="PF13377"/>
    </source>
</evidence>
<evidence type="ECO:0000313" key="5">
    <source>
        <dbReference type="EMBL" id="PRY08942.1"/>
    </source>
</evidence>
<dbReference type="Gene3D" id="3.40.50.2300">
    <property type="match status" value="2"/>
</dbReference>
<accession>A0A2T0QUU2</accession>
<dbReference type="PANTHER" id="PTHR30146">
    <property type="entry name" value="LACI-RELATED TRANSCRIPTIONAL REPRESSOR"/>
    <property type="match status" value="1"/>
</dbReference>
<dbReference type="PANTHER" id="PTHR30146:SF109">
    <property type="entry name" value="HTH-TYPE TRANSCRIPTIONAL REGULATOR GALS"/>
    <property type="match status" value="1"/>
</dbReference>
<gene>
    <name evidence="5" type="ORF">CLV37_12219</name>
</gene>
<dbReference type="AlphaFoldDB" id="A0A2T0QUU2"/>
<evidence type="ECO:0000256" key="3">
    <source>
        <dbReference type="ARBA" id="ARBA00023163"/>
    </source>
</evidence>
<evidence type="ECO:0000313" key="6">
    <source>
        <dbReference type="Proteomes" id="UP000238083"/>
    </source>
</evidence>
<keyword evidence="6" id="KW-1185">Reference proteome</keyword>
<comment type="caution">
    <text evidence="5">The sequence shown here is derived from an EMBL/GenBank/DDBJ whole genome shotgun (WGS) entry which is preliminary data.</text>
</comment>
<protein>
    <submittedName>
        <fullName evidence="5">Substrate-binding family protein</fullName>
    </submittedName>
</protein>
<dbReference type="GO" id="GO:0003700">
    <property type="term" value="F:DNA-binding transcription factor activity"/>
    <property type="evidence" value="ECO:0007669"/>
    <property type="project" value="TreeGrafter"/>
</dbReference>
<reference evidence="5 6" key="1">
    <citation type="submission" date="2018-03" db="EMBL/GenBank/DDBJ databases">
        <title>Genomic Encyclopedia of Archaeal and Bacterial Type Strains, Phase II (KMG-II): from individual species to whole genera.</title>
        <authorList>
            <person name="Goeker M."/>
        </authorList>
    </citation>
    <scope>NUCLEOTIDE SEQUENCE [LARGE SCALE GENOMIC DNA]</scope>
    <source>
        <strain evidence="5 6">DSM 19711</strain>
    </source>
</reference>
<dbReference type="InterPro" id="IPR046335">
    <property type="entry name" value="LacI/GalR-like_sensor"/>
</dbReference>
<dbReference type="EMBL" id="PVZF01000022">
    <property type="protein sequence ID" value="PRY08942.1"/>
    <property type="molecule type" value="Genomic_DNA"/>
</dbReference>
<dbReference type="Pfam" id="PF13377">
    <property type="entry name" value="Peripla_BP_3"/>
    <property type="match status" value="1"/>
</dbReference>
<proteinExistence type="predicted"/>
<keyword evidence="2" id="KW-0238">DNA-binding</keyword>
<keyword evidence="3" id="KW-0804">Transcription</keyword>
<dbReference type="InterPro" id="IPR028082">
    <property type="entry name" value="Peripla_BP_I"/>
</dbReference>